<gene>
    <name evidence="2" type="ORF">FEM33_21300</name>
</gene>
<dbReference type="AlphaFoldDB" id="A0A5M8QNS7"/>
<keyword evidence="3" id="KW-1185">Reference proteome</keyword>
<dbReference type="EMBL" id="VBSN01000066">
    <property type="protein sequence ID" value="KAA6436680.1"/>
    <property type="molecule type" value="Genomic_DNA"/>
</dbReference>
<dbReference type="OrthoDB" id="123307at2"/>
<dbReference type="Pfam" id="PF11706">
    <property type="entry name" value="zf-CGNR"/>
    <property type="match status" value="1"/>
</dbReference>
<dbReference type="Gene3D" id="1.10.3300.10">
    <property type="entry name" value="Jann2411-like domain"/>
    <property type="match status" value="1"/>
</dbReference>
<sequence>MSIKRTLETITLDGGTLPFHFINTVRDRKVENIHDYLTAYDDIVTWSRRMELLDEAQLEQLQEFAEANISEARKAFEKAIELRETMYVLFSAIAAGKQPETSVLEKFNQFLSEALSKVGVSFHQDQYVTDIVHTGISLDKPIWLVLKDTYRLFLEDDRKRIKECRKCGWIFLDHTKNNTKLWCNPQICGSTSKSARYYHNRKSKANPERQV</sequence>
<dbReference type="InterPro" id="IPR010852">
    <property type="entry name" value="ABATE"/>
</dbReference>
<dbReference type="Proteomes" id="UP000323994">
    <property type="component" value="Unassembled WGS sequence"/>
</dbReference>
<evidence type="ECO:0000313" key="3">
    <source>
        <dbReference type="Proteomes" id="UP000323994"/>
    </source>
</evidence>
<feature type="domain" description="Zinc finger CGNR" evidence="1">
    <location>
        <begin position="160"/>
        <end position="200"/>
    </location>
</feature>
<organism evidence="2 3">
    <name type="scientific">Dyadobacter flavalbus</name>
    <dbReference type="NCBI Taxonomy" id="2579942"/>
    <lineage>
        <taxon>Bacteria</taxon>
        <taxon>Pseudomonadati</taxon>
        <taxon>Bacteroidota</taxon>
        <taxon>Cytophagia</taxon>
        <taxon>Cytophagales</taxon>
        <taxon>Spirosomataceae</taxon>
        <taxon>Dyadobacter</taxon>
    </lineage>
</organism>
<protein>
    <recommendedName>
        <fullName evidence="1">Zinc finger CGNR domain-containing protein</fullName>
    </recommendedName>
</protein>
<reference evidence="2 3" key="1">
    <citation type="submission" date="2019-05" db="EMBL/GenBank/DDBJ databases">
        <authorList>
            <person name="Qu J.-H."/>
        </authorList>
    </citation>
    <scope>NUCLEOTIDE SEQUENCE [LARGE SCALE GENOMIC DNA]</scope>
    <source>
        <strain evidence="2 3">NS28</strain>
    </source>
</reference>
<name>A0A5M8QNS7_9BACT</name>
<dbReference type="InterPro" id="IPR021005">
    <property type="entry name" value="Znf_CGNR"/>
</dbReference>
<comment type="caution">
    <text evidence="2">The sequence shown here is derived from an EMBL/GenBank/DDBJ whole genome shotgun (WGS) entry which is preliminary data.</text>
</comment>
<dbReference type="PANTHER" id="PTHR35525">
    <property type="entry name" value="BLL6575 PROTEIN"/>
    <property type="match status" value="1"/>
</dbReference>
<evidence type="ECO:0000259" key="1">
    <source>
        <dbReference type="Pfam" id="PF11706"/>
    </source>
</evidence>
<dbReference type="PANTHER" id="PTHR35525:SF3">
    <property type="entry name" value="BLL6575 PROTEIN"/>
    <property type="match status" value="1"/>
</dbReference>
<dbReference type="SUPFAM" id="SSF160904">
    <property type="entry name" value="Jann2411-like"/>
    <property type="match status" value="1"/>
</dbReference>
<proteinExistence type="predicted"/>
<dbReference type="InterPro" id="IPR023286">
    <property type="entry name" value="ABATE_dom_sf"/>
</dbReference>
<dbReference type="Pfam" id="PF07336">
    <property type="entry name" value="ABATE"/>
    <property type="match status" value="1"/>
</dbReference>
<accession>A0A5M8QNS7</accession>
<dbReference type="RefSeq" id="WP_139014000.1">
    <property type="nucleotide sequence ID" value="NZ_VBSN01000066.1"/>
</dbReference>
<evidence type="ECO:0000313" key="2">
    <source>
        <dbReference type="EMBL" id="KAA6436680.1"/>
    </source>
</evidence>